<feature type="transmembrane region" description="Helical" evidence="1">
    <location>
        <begin position="128"/>
        <end position="150"/>
    </location>
</feature>
<name>A0A1Y1YTQ1_9PLEO</name>
<feature type="transmembrane region" description="Helical" evidence="1">
    <location>
        <begin position="6"/>
        <end position="25"/>
    </location>
</feature>
<organism evidence="2 3">
    <name type="scientific">Clohesyomyces aquaticus</name>
    <dbReference type="NCBI Taxonomy" id="1231657"/>
    <lineage>
        <taxon>Eukaryota</taxon>
        <taxon>Fungi</taxon>
        <taxon>Dikarya</taxon>
        <taxon>Ascomycota</taxon>
        <taxon>Pezizomycotina</taxon>
        <taxon>Dothideomycetes</taxon>
        <taxon>Pleosporomycetidae</taxon>
        <taxon>Pleosporales</taxon>
        <taxon>Lindgomycetaceae</taxon>
        <taxon>Clohesyomyces</taxon>
    </lineage>
</organism>
<accession>A0A1Y1YTQ1</accession>
<evidence type="ECO:0000313" key="2">
    <source>
        <dbReference type="EMBL" id="ORY01107.1"/>
    </source>
</evidence>
<evidence type="ECO:0000313" key="3">
    <source>
        <dbReference type="Proteomes" id="UP000193144"/>
    </source>
</evidence>
<dbReference type="EMBL" id="MCFA01000174">
    <property type="protein sequence ID" value="ORY01107.1"/>
    <property type="molecule type" value="Genomic_DNA"/>
</dbReference>
<evidence type="ECO:0000256" key="1">
    <source>
        <dbReference type="SAM" id="Phobius"/>
    </source>
</evidence>
<proteinExistence type="predicted"/>
<protein>
    <submittedName>
        <fullName evidence="2">Uncharacterized protein</fullName>
    </submittedName>
</protein>
<keyword evidence="3" id="KW-1185">Reference proteome</keyword>
<dbReference type="Proteomes" id="UP000193144">
    <property type="component" value="Unassembled WGS sequence"/>
</dbReference>
<keyword evidence="1" id="KW-0472">Membrane</keyword>
<feature type="transmembrane region" description="Helical" evidence="1">
    <location>
        <begin position="84"/>
        <end position="107"/>
    </location>
</feature>
<dbReference type="OrthoDB" id="5405107at2759"/>
<keyword evidence="1" id="KW-0812">Transmembrane</keyword>
<dbReference type="AlphaFoldDB" id="A0A1Y1YTQ1"/>
<reference evidence="2 3" key="1">
    <citation type="submission" date="2016-07" db="EMBL/GenBank/DDBJ databases">
        <title>Pervasive Adenine N6-methylation of Active Genes in Fungi.</title>
        <authorList>
            <consortium name="DOE Joint Genome Institute"/>
            <person name="Mondo S.J."/>
            <person name="Dannebaum R.O."/>
            <person name="Kuo R.C."/>
            <person name="Labutti K."/>
            <person name="Haridas S."/>
            <person name="Kuo A."/>
            <person name="Salamov A."/>
            <person name="Ahrendt S.R."/>
            <person name="Lipzen A."/>
            <person name="Sullivan W."/>
            <person name="Andreopoulos W.B."/>
            <person name="Clum A."/>
            <person name="Lindquist E."/>
            <person name="Daum C."/>
            <person name="Ramamoorthy G.K."/>
            <person name="Gryganskyi A."/>
            <person name="Culley D."/>
            <person name="Magnuson J.K."/>
            <person name="James T.Y."/>
            <person name="O'Malley M.A."/>
            <person name="Stajich J.E."/>
            <person name="Spatafora J.W."/>
            <person name="Visel A."/>
            <person name="Grigoriev I.V."/>
        </authorList>
    </citation>
    <scope>NUCLEOTIDE SEQUENCE [LARGE SCALE GENOMIC DNA]</scope>
    <source>
        <strain evidence="2 3">CBS 115471</strain>
    </source>
</reference>
<comment type="caution">
    <text evidence="2">The sequence shown here is derived from an EMBL/GenBank/DDBJ whole genome shotgun (WGS) entry which is preliminary data.</text>
</comment>
<gene>
    <name evidence="2" type="ORF">BCR34DRAFT_627836</name>
</gene>
<keyword evidence="1" id="KW-1133">Transmembrane helix</keyword>
<sequence length="151" mass="16621">MFTVPPLLSLVGVSGYGLWISYNNIVRLQKYEAKSEKAAEWSNEAAERLHTTRTTQGAAAITIGLSLITSLTLLFLNHAEQHQIVLSISLINTSICLGARFHMADYWRQRTMVPFVQDYNEAIKGSNIAVNVLGLLGAGWIVTGLVGWFLG</sequence>
<feature type="transmembrane region" description="Helical" evidence="1">
    <location>
        <begin position="58"/>
        <end position="78"/>
    </location>
</feature>